<sequence>MSGLLAAAAVLCYALYRFLNWFLTPIHAARARAALEAEDRRARETWLAASTSDAVHLSVVIPAYNERERLPVMLREAAAYLSAQSFAFEVLVVDDGSSDGTAGVAEALGRELFPGGELRAVVLARNRGKGGAVREGALRSRGAWVLVADADGATRFSDHARLERAAMDESAGVACGSRAHMVGTDAVAKRSALRNLLMRCFHVVVTVVGGVAGVEDTQCGFKLLSKRASAAIFGALHIERWAFDVELLYIAKRLGFPIAEVAVTWHEVAGSKIDIAADSIQMARDIACVRLAYLAGVWTLPDEF</sequence>
<keyword evidence="11" id="KW-0472">Membrane</keyword>
<evidence type="ECO:0000313" key="15">
    <source>
        <dbReference type="Proteomes" id="UP000002729"/>
    </source>
</evidence>
<evidence type="ECO:0000256" key="5">
    <source>
        <dbReference type="ARBA" id="ARBA00022676"/>
    </source>
</evidence>
<evidence type="ECO:0000313" key="14">
    <source>
        <dbReference type="EMBL" id="EGB11384.1"/>
    </source>
</evidence>
<comment type="catalytic activity">
    <reaction evidence="12">
        <text>a di-trans,poly-cis-dolichyl phosphate + UDP-alpha-D-glucose = a di-trans,poly-cis-dolichyl beta-D-glucosyl phosphate + UDP</text>
        <dbReference type="Rhea" id="RHEA:15401"/>
        <dbReference type="Rhea" id="RHEA-COMP:19498"/>
        <dbReference type="Rhea" id="RHEA-COMP:19502"/>
        <dbReference type="ChEBI" id="CHEBI:57525"/>
        <dbReference type="ChEBI" id="CHEBI:57683"/>
        <dbReference type="ChEBI" id="CHEBI:58223"/>
        <dbReference type="ChEBI" id="CHEBI:58885"/>
        <dbReference type="EC" id="2.4.1.117"/>
    </reaction>
    <physiologicalReaction direction="left-to-right" evidence="12">
        <dbReference type="Rhea" id="RHEA:15402"/>
    </physiologicalReaction>
</comment>
<organism evidence="15">
    <name type="scientific">Aureococcus anophagefferens</name>
    <name type="common">Harmful bloom alga</name>
    <dbReference type="NCBI Taxonomy" id="44056"/>
    <lineage>
        <taxon>Eukaryota</taxon>
        <taxon>Sar</taxon>
        <taxon>Stramenopiles</taxon>
        <taxon>Ochrophyta</taxon>
        <taxon>Pelagophyceae</taxon>
        <taxon>Pelagomonadales</taxon>
        <taxon>Pelagomonadaceae</taxon>
        <taxon>Aureococcus</taxon>
    </lineage>
</organism>
<dbReference type="SUPFAM" id="SSF53448">
    <property type="entry name" value="Nucleotide-diphospho-sugar transferases"/>
    <property type="match status" value="1"/>
</dbReference>
<dbReference type="PANTHER" id="PTHR10859">
    <property type="entry name" value="GLYCOSYL TRANSFERASE"/>
    <property type="match status" value="1"/>
</dbReference>
<dbReference type="InterPro" id="IPR001173">
    <property type="entry name" value="Glyco_trans_2-like"/>
</dbReference>
<evidence type="ECO:0000256" key="12">
    <source>
        <dbReference type="ARBA" id="ARBA00045097"/>
    </source>
</evidence>
<dbReference type="GeneID" id="20219394"/>
<evidence type="ECO:0000259" key="13">
    <source>
        <dbReference type="Pfam" id="PF00535"/>
    </source>
</evidence>
<proteinExistence type="inferred from homology"/>
<dbReference type="EMBL" id="GL833122">
    <property type="protein sequence ID" value="EGB11384.1"/>
    <property type="molecule type" value="Genomic_DNA"/>
</dbReference>
<dbReference type="InterPro" id="IPR035518">
    <property type="entry name" value="DPG_synthase"/>
</dbReference>
<keyword evidence="8" id="KW-0256">Endoplasmic reticulum</keyword>
<dbReference type="AlphaFoldDB" id="F0XZQ1"/>
<dbReference type="Proteomes" id="UP000002729">
    <property type="component" value="Unassembled WGS sequence"/>
</dbReference>
<dbReference type="CDD" id="cd04188">
    <property type="entry name" value="DPG_synthase"/>
    <property type="match status" value="1"/>
</dbReference>
<dbReference type="InParanoid" id="F0XZQ1"/>
<reference evidence="14 15" key="1">
    <citation type="journal article" date="2011" name="Proc. Natl. Acad. Sci. U.S.A.">
        <title>Niche of harmful alga Aureococcus anophagefferens revealed through ecogenomics.</title>
        <authorList>
            <person name="Gobler C.J."/>
            <person name="Berry D.L."/>
            <person name="Dyhrman S.T."/>
            <person name="Wilhelm S.W."/>
            <person name="Salamov A."/>
            <person name="Lobanov A.V."/>
            <person name="Zhang Y."/>
            <person name="Collier J.L."/>
            <person name="Wurch L.L."/>
            <person name="Kustka A.B."/>
            <person name="Dill B.D."/>
            <person name="Shah M."/>
            <person name="VerBerkmoes N.C."/>
            <person name="Kuo A."/>
            <person name="Terry A."/>
            <person name="Pangilinan J."/>
            <person name="Lindquist E.A."/>
            <person name="Lucas S."/>
            <person name="Paulsen I.T."/>
            <person name="Hattenrath-Lehmann T.K."/>
            <person name="Talmage S.C."/>
            <person name="Walker E.A."/>
            <person name="Koch F."/>
            <person name="Burson A.M."/>
            <person name="Marcoval M.A."/>
            <person name="Tang Y.Z."/>
            <person name="Lecleir G.R."/>
            <person name="Coyne K.J."/>
            <person name="Berg G.M."/>
            <person name="Bertrand E.M."/>
            <person name="Saito M.A."/>
            <person name="Gladyshev V.N."/>
            <person name="Grigoriev I.V."/>
        </authorList>
    </citation>
    <scope>NUCLEOTIDE SEQUENCE [LARGE SCALE GENOMIC DNA]</scope>
    <source>
        <strain evidence="15">CCMP 1984</strain>
    </source>
</reference>
<dbReference type="GO" id="GO:0006487">
    <property type="term" value="P:protein N-linked glycosylation"/>
    <property type="evidence" value="ECO:0007669"/>
    <property type="project" value="TreeGrafter"/>
</dbReference>
<dbReference type="Gene3D" id="3.90.550.10">
    <property type="entry name" value="Spore Coat Polysaccharide Biosynthesis Protein SpsA, Chain A"/>
    <property type="match status" value="1"/>
</dbReference>
<evidence type="ECO:0000256" key="3">
    <source>
        <dbReference type="ARBA" id="ARBA00006739"/>
    </source>
</evidence>
<evidence type="ECO:0000256" key="10">
    <source>
        <dbReference type="ARBA" id="ARBA00022989"/>
    </source>
</evidence>
<dbReference type="OrthoDB" id="3784at2759"/>
<dbReference type="RefSeq" id="XP_009033757.1">
    <property type="nucleotide sequence ID" value="XM_009035509.1"/>
</dbReference>
<evidence type="ECO:0000256" key="9">
    <source>
        <dbReference type="ARBA" id="ARBA00022968"/>
    </source>
</evidence>
<gene>
    <name evidence="14" type="ORF">AURANDRAFT_21068</name>
</gene>
<dbReference type="eggNOG" id="KOG2977">
    <property type="taxonomic scope" value="Eukaryota"/>
</dbReference>
<evidence type="ECO:0000256" key="6">
    <source>
        <dbReference type="ARBA" id="ARBA00022679"/>
    </source>
</evidence>
<evidence type="ECO:0000256" key="4">
    <source>
        <dbReference type="ARBA" id="ARBA00012583"/>
    </source>
</evidence>
<comment type="similarity">
    <text evidence="3">Belongs to the glycosyltransferase 2 family.</text>
</comment>
<dbReference type="EC" id="2.4.1.117" evidence="4"/>
<evidence type="ECO:0000256" key="7">
    <source>
        <dbReference type="ARBA" id="ARBA00022692"/>
    </source>
</evidence>
<keyword evidence="5" id="KW-0328">Glycosyltransferase</keyword>
<keyword evidence="10" id="KW-1133">Transmembrane helix</keyword>
<dbReference type="OMA" id="HMVNTDA"/>
<feature type="domain" description="Glycosyltransferase 2-like" evidence="13">
    <location>
        <begin position="58"/>
        <end position="180"/>
    </location>
</feature>
<protein>
    <recommendedName>
        <fullName evidence="4">dolichyl-phosphate beta-glucosyltransferase</fullName>
        <ecNumber evidence="4">2.4.1.117</ecNumber>
    </recommendedName>
</protein>
<evidence type="ECO:0000256" key="2">
    <source>
        <dbReference type="ARBA" id="ARBA00004922"/>
    </source>
</evidence>
<dbReference type="KEGG" id="aaf:AURANDRAFT_21068"/>
<dbReference type="Pfam" id="PF00535">
    <property type="entry name" value="Glycos_transf_2"/>
    <property type="match status" value="1"/>
</dbReference>
<keyword evidence="15" id="KW-1185">Reference proteome</keyword>
<comment type="pathway">
    <text evidence="2">Protein modification; protein glycosylation.</text>
</comment>
<comment type="subcellular location">
    <subcellularLocation>
        <location evidence="1">Endoplasmic reticulum membrane</location>
        <topology evidence="1">Single-pass membrane protein</topology>
    </subcellularLocation>
</comment>
<evidence type="ECO:0000256" key="1">
    <source>
        <dbReference type="ARBA" id="ARBA00004389"/>
    </source>
</evidence>
<evidence type="ECO:0000256" key="8">
    <source>
        <dbReference type="ARBA" id="ARBA00022824"/>
    </source>
</evidence>
<dbReference type="GO" id="GO:0005789">
    <property type="term" value="C:endoplasmic reticulum membrane"/>
    <property type="evidence" value="ECO:0007669"/>
    <property type="project" value="UniProtKB-SubCell"/>
</dbReference>
<dbReference type="InterPro" id="IPR029044">
    <property type="entry name" value="Nucleotide-diphossugar_trans"/>
</dbReference>
<dbReference type="GO" id="GO:0004581">
    <property type="term" value="F:dolichyl-phosphate beta-glucosyltransferase activity"/>
    <property type="evidence" value="ECO:0007669"/>
    <property type="project" value="UniProtKB-EC"/>
</dbReference>
<keyword evidence="6" id="KW-0808">Transferase</keyword>
<evidence type="ECO:0000256" key="11">
    <source>
        <dbReference type="ARBA" id="ARBA00023136"/>
    </source>
</evidence>
<keyword evidence="7" id="KW-0812">Transmembrane</keyword>
<accession>F0XZQ1</accession>
<keyword evidence="9" id="KW-0735">Signal-anchor</keyword>
<dbReference type="PANTHER" id="PTHR10859:SF91">
    <property type="entry name" value="DOLICHYL-PHOSPHATE BETA-GLUCOSYLTRANSFERASE"/>
    <property type="match status" value="1"/>
</dbReference>
<name>F0XZQ1_AURAN</name>